<protein>
    <recommendedName>
        <fullName evidence="3">DUF4352 domain-containing protein</fullName>
    </recommendedName>
</protein>
<dbReference type="Proteomes" id="UP001596496">
    <property type="component" value="Unassembled WGS sequence"/>
</dbReference>
<name>A0ABW2P4H6_9ACTN</name>
<evidence type="ECO:0008006" key="3">
    <source>
        <dbReference type="Google" id="ProtNLM"/>
    </source>
</evidence>
<comment type="caution">
    <text evidence="1">The sequence shown here is derived from an EMBL/GenBank/DDBJ whole genome shotgun (WGS) entry which is preliminary data.</text>
</comment>
<dbReference type="EMBL" id="JBHTCG010000010">
    <property type="protein sequence ID" value="MFC7383943.1"/>
    <property type="molecule type" value="Genomic_DNA"/>
</dbReference>
<sequence>MNWKRNLGYGLGLLAVVPAMIAAEVLPWREMYETRAQKGGPEVVAAPGRAARLNGIEWRLRSITEGKPPNDVYRPLPPRTKIAIVVITLKPLTGQASRWSGDVGGSCKIKVTDAAGRSWGPSFRSDLGPKSGLSASCFNMGADFKLAPLPVGKELAVQTVYVVPTDAFRTLRVEVRVTPEPGTVRLLP</sequence>
<dbReference type="RefSeq" id="WP_380827532.1">
    <property type="nucleotide sequence ID" value="NZ_JBHTCG010000010.1"/>
</dbReference>
<proteinExistence type="predicted"/>
<reference evidence="2" key="1">
    <citation type="journal article" date="2019" name="Int. J. Syst. Evol. Microbiol.">
        <title>The Global Catalogue of Microorganisms (GCM) 10K type strain sequencing project: providing services to taxonomists for standard genome sequencing and annotation.</title>
        <authorList>
            <consortium name="The Broad Institute Genomics Platform"/>
            <consortium name="The Broad Institute Genome Sequencing Center for Infectious Disease"/>
            <person name="Wu L."/>
            <person name="Ma J."/>
        </authorList>
    </citation>
    <scope>NUCLEOTIDE SEQUENCE [LARGE SCALE GENOMIC DNA]</scope>
    <source>
        <strain evidence="2">CECT 7649</strain>
    </source>
</reference>
<accession>A0ABW2P4H6</accession>
<keyword evidence="2" id="KW-1185">Reference proteome</keyword>
<gene>
    <name evidence="1" type="ORF">ACFQSB_17120</name>
</gene>
<organism evidence="1 2">
    <name type="scientific">Sphaerisporangium rhizosphaerae</name>
    <dbReference type="NCBI Taxonomy" id="2269375"/>
    <lineage>
        <taxon>Bacteria</taxon>
        <taxon>Bacillati</taxon>
        <taxon>Actinomycetota</taxon>
        <taxon>Actinomycetes</taxon>
        <taxon>Streptosporangiales</taxon>
        <taxon>Streptosporangiaceae</taxon>
        <taxon>Sphaerisporangium</taxon>
    </lineage>
</organism>
<evidence type="ECO:0000313" key="1">
    <source>
        <dbReference type="EMBL" id="MFC7383943.1"/>
    </source>
</evidence>
<evidence type="ECO:0000313" key="2">
    <source>
        <dbReference type="Proteomes" id="UP001596496"/>
    </source>
</evidence>